<evidence type="ECO:0000313" key="3">
    <source>
        <dbReference type="RefSeq" id="XP_022295300.1"/>
    </source>
</evidence>
<organism evidence="2 3">
    <name type="scientific">Crassostrea virginica</name>
    <name type="common">Eastern oyster</name>
    <dbReference type="NCBI Taxonomy" id="6565"/>
    <lineage>
        <taxon>Eukaryota</taxon>
        <taxon>Metazoa</taxon>
        <taxon>Spiralia</taxon>
        <taxon>Lophotrochozoa</taxon>
        <taxon>Mollusca</taxon>
        <taxon>Bivalvia</taxon>
        <taxon>Autobranchia</taxon>
        <taxon>Pteriomorphia</taxon>
        <taxon>Ostreida</taxon>
        <taxon>Ostreoidea</taxon>
        <taxon>Ostreidae</taxon>
        <taxon>Crassostrea</taxon>
    </lineage>
</organism>
<sequence length="175" mass="19458">MDSPADRISSLLDTLKSDLKAMRNQDVRLMKQLIGINESIRNLTKSRQERIGGGARVMTTADFNAMSTPLVRQQSAPSYNKLHRNDSTGSIESFEGFGSSVEDINEETIEELEDYLNSSTSLTPIPSIPKSHSLAVMTPLPDDENGEADDSKYEGILMTNIKLWKYSQQKTNQAT</sequence>
<name>A0A8B8AVU3_CRAVI</name>
<dbReference type="Proteomes" id="UP000694844">
    <property type="component" value="Chromosome 7"/>
</dbReference>
<dbReference type="GeneID" id="111105352"/>
<evidence type="ECO:0000313" key="2">
    <source>
        <dbReference type="Proteomes" id="UP000694844"/>
    </source>
</evidence>
<evidence type="ECO:0000256" key="1">
    <source>
        <dbReference type="SAM" id="MobiDB-lite"/>
    </source>
</evidence>
<proteinExistence type="predicted"/>
<feature type="compositionally biased region" description="Low complexity" evidence="1">
    <location>
        <begin position="120"/>
        <end position="131"/>
    </location>
</feature>
<gene>
    <name evidence="3" type="primary">LOC111105352</name>
</gene>
<accession>A0A8B8AVU3</accession>
<dbReference type="RefSeq" id="XP_022295300.1">
    <property type="nucleotide sequence ID" value="XM_022439592.1"/>
</dbReference>
<feature type="region of interest" description="Disordered" evidence="1">
    <location>
        <begin position="120"/>
        <end position="150"/>
    </location>
</feature>
<dbReference type="OrthoDB" id="9948935at2759"/>
<keyword evidence="2" id="KW-1185">Reference proteome</keyword>
<dbReference type="KEGG" id="cvn:111105352"/>
<reference evidence="3" key="1">
    <citation type="submission" date="2025-08" db="UniProtKB">
        <authorList>
            <consortium name="RefSeq"/>
        </authorList>
    </citation>
    <scope>IDENTIFICATION</scope>
    <source>
        <tissue evidence="3">Whole sample</tissue>
    </source>
</reference>
<dbReference type="AlphaFoldDB" id="A0A8B8AVU3"/>
<protein>
    <submittedName>
        <fullName evidence="3">Uncharacterized protein LOC111105352</fullName>
    </submittedName>
</protein>